<dbReference type="Pfam" id="PF00053">
    <property type="entry name" value="EGF_laminin"/>
    <property type="match status" value="1"/>
</dbReference>
<dbReference type="PROSITE" id="PS01248">
    <property type="entry name" value="EGF_LAM_1"/>
    <property type="match status" value="1"/>
</dbReference>
<name>A0A8C5SSB6_LATLA</name>
<dbReference type="Proteomes" id="UP000694406">
    <property type="component" value="Unplaced"/>
</dbReference>
<protein>
    <recommendedName>
        <fullName evidence="7">Laminin EGF-like domain-containing protein</fullName>
    </recommendedName>
</protein>
<feature type="domain" description="Laminin EGF-like" evidence="7">
    <location>
        <begin position="44"/>
        <end position="72"/>
    </location>
</feature>
<evidence type="ECO:0000256" key="3">
    <source>
        <dbReference type="ARBA" id="ARBA00023157"/>
    </source>
</evidence>
<keyword evidence="3" id="KW-1015">Disulfide bond</keyword>
<evidence type="ECO:0000313" key="9">
    <source>
        <dbReference type="Proteomes" id="UP000694406"/>
    </source>
</evidence>
<dbReference type="GeneTree" id="ENSGT00940000161177"/>
<dbReference type="GO" id="GO:0005604">
    <property type="term" value="C:basement membrane"/>
    <property type="evidence" value="ECO:0007669"/>
    <property type="project" value="UniProtKB-ARBA"/>
</dbReference>
<keyword evidence="5" id="KW-0424">Laminin EGF-like domain</keyword>
<evidence type="ECO:0000256" key="6">
    <source>
        <dbReference type="SAM" id="Phobius"/>
    </source>
</evidence>
<accession>A0A8C5SSB6</accession>
<proteinExistence type="predicted"/>
<evidence type="ECO:0000256" key="4">
    <source>
        <dbReference type="ARBA" id="ARBA00023180"/>
    </source>
</evidence>
<evidence type="ECO:0000256" key="5">
    <source>
        <dbReference type="ARBA" id="ARBA00023292"/>
    </source>
</evidence>
<feature type="transmembrane region" description="Helical" evidence="6">
    <location>
        <begin position="120"/>
        <end position="143"/>
    </location>
</feature>
<dbReference type="AlphaFoldDB" id="A0A8C5SSB6"/>
<evidence type="ECO:0000256" key="1">
    <source>
        <dbReference type="ARBA" id="ARBA00022729"/>
    </source>
</evidence>
<dbReference type="SMART" id="SM00180">
    <property type="entry name" value="EGF_Lam"/>
    <property type="match status" value="1"/>
</dbReference>
<keyword evidence="6" id="KW-1133">Transmembrane helix</keyword>
<dbReference type="InterPro" id="IPR002049">
    <property type="entry name" value="LE_dom"/>
</dbReference>
<keyword evidence="1" id="KW-0732">Signal</keyword>
<dbReference type="SUPFAM" id="SSF57196">
    <property type="entry name" value="EGF/Laminin"/>
    <property type="match status" value="1"/>
</dbReference>
<keyword evidence="4" id="KW-0325">Glycoprotein</keyword>
<evidence type="ECO:0000313" key="8">
    <source>
        <dbReference type="Ensembl" id="ENSLLTP00000021783.1"/>
    </source>
</evidence>
<reference evidence="8" key="2">
    <citation type="submission" date="2025-09" db="UniProtKB">
        <authorList>
            <consortium name="Ensembl"/>
        </authorList>
    </citation>
    <scope>IDENTIFICATION</scope>
</reference>
<sequence length="207" mass="22687">IGPLCNECDKGYYSSDSICLKCQCNGNIDPTLSPRVCKADTGECIGCLYHTAGVHCETCQEGYTKHLEGGNCTKESKNVFSLILRIPAACQPTVQTAFPSLSSENSTSTLADVSWAQFNIIILTVIIILVVLLMGFVGAVYMYREYQNRKLNAPFWTIELKEDNISFSSYHDSIPNADISGLLEDDANEVAPNGQLTLATPMHNYKA</sequence>
<organism evidence="8 9">
    <name type="scientific">Laticauda laticaudata</name>
    <name type="common">Blue-ringed sea krait</name>
    <name type="synonym">Blue-lipped sea krait</name>
    <dbReference type="NCBI Taxonomy" id="8630"/>
    <lineage>
        <taxon>Eukaryota</taxon>
        <taxon>Metazoa</taxon>
        <taxon>Chordata</taxon>
        <taxon>Craniata</taxon>
        <taxon>Vertebrata</taxon>
        <taxon>Euteleostomi</taxon>
        <taxon>Lepidosauria</taxon>
        <taxon>Squamata</taxon>
        <taxon>Bifurcata</taxon>
        <taxon>Unidentata</taxon>
        <taxon>Episquamata</taxon>
        <taxon>Toxicofera</taxon>
        <taxon>Serpentes</taxon>
        <taxon>Colubroidea</taxon>
        <taxon>Elapidae</taxon>
        <taxon>Laticaudinae</taxon>
        <taxon>Laticauda</taxon>
    </lineage>
</organism>
<dbReference type="Ensembl" id="ENSLLTT00000022589.1">
    <property type="protein sequence ID" value="ENSLLTP00000021783.1"/>
    <property type="gene ID" value="ENSLLTG00000016242.1"/>
</dbReference>
<dbReference type="FunFam" id="2.10.25.10:FF:000188">
    <property type="entry name" value="Laminin subunit gamma 2"/>
    <property type="match status" value="1"/>
</dbReference>
<keyword evidence="9" id="KW-1185">Reference proteome</keyword>
<keyword evidence="6" id="KW-0472">Membrane</keyword>
<evidence type="ECO:0000259" key="7">
    <source>
        <dbReference type="PROSITE" id="PS01248"/>
    </source>
</evidence>
<keyword evidence="2" id="KW-0677">Repeat</keyword>
<dbReference type="Gene3D" id="2.10.25.10">
    <property type="entry name" value="Laminin"/>
    <property type="match status" value="1"/>
</dbReference>
<keyword evidence="6" id="KW-0812">Transmembrane</keyword>
<evidence type="ECO:0000256" key="2">
    <source>
        <dbReference type="ARBA" id="ARBA00022737"/>
    </source>
</evidence>
<reference evidence="8" key="1">
    <citation type="submission" date="2025-08" db="UniProtKB">
        <authorList>
            <consortium name="Ensembl"/>
        </authorList>
    </citation>
    <scope>IDENTIFICATION</scope>
</reference>